<dbReference type="InterPro" id="IPR002156">
    <property type="entry name" value="RNaseH_domain"/>
</dbReference>
<dbReference type="GO" id="GO:0004523">
    <property type="term" value="F:RNA-DNA hybrid ribonuclease activity"/>
    <property type="evidence" value="ECO:0007669"/>
    <property type="project" value="InterPro"/>
</dbReference>
<dbReference type="OrthoDB" id="412663at2759"/>
<evidence type="ECO:0000313" key="4">
    <source>
        <dbReference type="Proteomes" id="UP001152797"/>
    </source>
</evidence>
<dbReference type="Gene3D" id="3.30.420.10">
    <property type="entry name" value="Ribonuclease H-like superfamily/Ribonuclease H"/>
    <property type="match status" value="1"/>
</dbReference>
<gene>
    <name evidence="2" type="ORF">C1SCF055_LOCUS34764</name>
</gene>
<dbReference type="SUPFAM" id="SSF53098">
    <property type="entry name" value="Ribonuclease H-like"/>
    <property type="match status" value="1"/>
</dbReference>
<dbReference type="InterPro" id="IPR036397">
    <property type="entry name" value="RNaseH_sf"/>
</dbReference>
<reference evidence="2" key="1">
    <citation type="submission" date="2022-10" db="EMBL/GenBank/DDBJ databases">
        <authorList>
            <person name="Chen Y."/>
            <person name="Dougan E. K."/>
            <person name="Chan C."/>
            <person name="Rhodes N."/>
            <person name="Thang M."/>
        </authorList>
    </citation>
    <scope>NUCLEOTIDE SEQUENCE</scope>
</reference>
<reference evidence="3 4" key="2">
    <citation type="submission" date="2024-05" db="EMBL/GenBank/DDBJ databases">
        <authorList>
            <person name="Chen Y."/>
            <person name="Shah S."/>
            <person name="Dougan E. K."/>
            <person name="Thang M."/>
            <person name="Chan C."/>
        </authorList>
    </citation>
    <scope>NUCLEOTIDE SEQUENCE [LARGE SCALE GENOMIC DNA]</scope>
</reference>
<organism evidence="2">
    <name type="scientific">Cladocopium goreaui</name>
    <dbReference type="NCBI Taxonomy" id="2562237"/>
    <lineage>
        <taxon>Eukaryota</taxon>
        <taxon>Sar</taxon>
        <taxon>Alveolata</taxon>
        <taxon>Dinophyceae</taxon>
        <taxon>Suessiales</taxon>
        <taxon>Symbiodiniaceae</taxon>
        <taxon>Cladocopium</taxon>
    </lineage>
</organism>
<dbReference type="EMBL" id="CAMXCT020004515">
    <property type="protein sequence ID" value="CAL1162775.1"/>
    <property type="molecule type" value="Genomic_DNA"/>
</dbReference>
<protein>
    <submittedName>
        <fullName evidence="3">tRNA (Cytosine(34)-C(5))-methyltransferase</fullName>
    </submittedName>
</protein>
<feature type="domain" description="RNase H type-1" evidence="1">
    <location>
        <begin position="757"/>
        <end position="920"/>
    </location>
</feature>
<comment type="caution">
    <text evidence="2">The sequence shown here is derived from an EMBL/GenBank/DDBJ whole genome shotgun (WGS) entry which is preliminary data.</text>
</comment>
<dbReference type="Proteomes" id="UP001152797">
    <property type="component" value="Unassembled WGS sequence"/>
</dbReference>
<keyword evidence="4" id="KW-1185">Reference proteome</keyword>
<feature type="non-terminal residue" evidence="2">
    <location>
        <position position="1204"/>
    </location>
</feature>
<dbReference type="Pfam" id="PF00075">
    <property type="entry name" value="RNase_H"/>
    <property type="match status" value="1"/>
</dbReference>
<evidence type="ECO:0000313" key="2">
    <source>
        <dbReference type="EMBL" id="CAI4009400.1"/>
    </source>
</evidence>
<proteinExistence type="predicted"/>
<evidence type="ECO:0000313" key="3">
    <source>
        <dbReference type="EMBL" id="CAL4796712.1"/>
    </source>
</evidence>
<dbReference type="InterPro" id="IPR012337">
    <property type="entry name" value="RNaseH-like_sf"/>
</dbReference>
<dbReference type="EMBL" id="CAMXCT010004515">
    <property type="protein sequence ID" value="CAI4009400.1"/>
    <property type="molecule type" value="Genomic_DNA"/>
</dbReference>
<name>A0A9P1GDI4_9DINO</name>
<dbReference type="GO" id="GO:0003676">
    <property type="term" value="F:nucleic acid binding"/>
    <property type="evidence" value="ECO:0007669"/>
    <property type="project" value="InterPro"/>
</dbReference>
<dbReference type="EMBL" id="CAMXCT030004515">
    <property type="protein sequence ID" value="CAL4796712.1"/>
    <property type="molecule type" value="Genomic_DNA"/>
</dbReference>
<sequence>CLAFAIVISESFARILRFCGVQGIMATSQAMVSMAGTAVKMAFVDASMTSAHLEREVASKAKVWDPTVKVKFYLIRAYILCLNLFQTGTNKDVKWLTDADQEITGDFQTFSKVAKTCLTTAFIKGVQEVYLPAKQRCQLTWVPEVKQVSCVCESPEAFNTMSPVLVADSHGWIIAKDDSSFTLQFHDLPSTMDVEADLTQKHFVVDPHQVADQLTNYWQPLWQNTHDLSPDEPWPEFEALVNLLPTPPEAFVFDNSLPAWKHAIRNIKASSGRGFDAVSAQELKDIPDELVQDLIVVCKSYKQGFPSWFMRARVCSHDAAYAMQIELEIAHVFSEHLAGVTLDIKKCFNCIRHECGRRLLLALGLPSDHINQFYQSILKMGRFWEVDGQCFGPIFASCGFAEGDSHSVLIMLAIALLWWMTIKANTSSSIRASAYADNWTWMSAQINDHGPAALATSRVTQLCGLSIGWLKTWFWATSSSTAKKTLESLKDAPPGEQIQRMHNAKDLGFQLHYSGCRELGHRKQRFESGLVRLSKLAGLPHELSTREHVLQTSIYPAAFYGTEIFPVSIDMLAKVRSVAADALLGHSPSMSPAIPLFLTNGAILDPEYYVILQAMRTARYSQYSLPDISRADTIAILKKIHDHERRQLLRELAGAFQLEGQKQHWAADADGKCMFCGDSDSKEHRLYHCPAFQETREPFTEVLKRVEEEGLCFSDMAVIHMSPDNEMHHLLHFQQPLPIIPPEILTFANKRAKTGQKYHIYTDGSCRHPSHPTTRYAAYAGVIDTAECDQQRRIFADQFLCTGQWPPSLVPCFAARVKGEQNVNRAELAAIATAAQLPAGIIHSDSQYALTQAAKVVREASTFHNMSNADLLWDLKRLDFDVARLCKIKAHQQFDHITDLLELYHVLGNAMADQTAGETCENLLKPWQQELQKQHESVQTARDLLFHVYQLQLALCKARSQAADLLHRQEQASVPQNAKLDRAPAVRAVQQWMPYETQSLVFPDDFEEWQDSFSWGRDLALQLVTWMKLLSWPSHPQGPFEKEGGITWLELSVSFSMFIQKALPILRTNSSKQVRLLMVEDSRDVAAHTVTMSDMAATFQKMWSQLQIFLPKSAFPQCGRGLQTSLYIQGFQQNSSGLSLRPAYPFQAEVATFLAPRLEGRSNYDIQFDAHWLKQREGELQDHDWTALKDRLKYRKRVKQRGRG</sequence>
<evidence type="ECO:0000259" key="1">
    <source>
        <dbReference type="Pfam" id="PF00075"/>
    </source>
</evidence>
<dbReference type="AlphaFoldDB" id="A0A9P1GDI4"/>
<accession>A0A9P1GDI4</accession>